<sequence length="121" mass="14025">MTVAAQPAPRPRYSSTFIFETGELTEEFHRLDGEIARRAREIPGFLGEEAWHNEETGLHAEVYYWTDMDALQQLMGMDTHRLAKSRHDEWLGDYRVVISEVRSVYGNPILGLDHRPGRDRP</sequence>
<dbReference type="RefSeq" id="WP_208044380.1">
    <property type="nucleotide sequence ID" value="NZ_JAGDYL010000001.1"/>
</dbReference>
<keyword evidence="2" id="KW-1185">Reference proteome</keyword>
<comment type="caution">
    <text evidence="1">The sequence shown here is derived from an EMBL/GenBank/DDBJ whole genome shotgun (WGS) entry which is preliminary data.</text>
</comment>
<dbReference type="InterPro" id="IPR011008">
    <property type="entry name" value="Dimeric_a/b-barrel"/>
</dbReference>
<reference evidence="1" key="1">
    <citation type="submission" date="2021-03" db="EMBL/GenBank/DDBJ databases">
        <title>Leucobacter chromiisoli sp. nov., isolated from chromium-containing soil of chemical plant.</title>
        <authorList>
            <person name="Xu Z."/>
        </authorList>
    </citation>
    <scope>NUCLEOTIDE SEQUENCE</scope>
    <source>
        <strain evidence="1">A2</strain>
    </source>
</reference>
<dbReference type="Proteomes" id="UP000664398">
    <property type="component" value="Unassembled WGS sequence"/>
</dbReference>
<accession>A0A939RXI0</accession>
<proteinExistence type="predicted"/>
<gene>
    <name evidence="1" type="ORF">J4H91_01015</name>
</gene>
<dbReference type="EMBL" id="JAGDYL010000001">
    <property type="protein sequence ID" value="MBO1803901.1"/>
    <property type="molecule type" value="Genomic_DNA"/>
</dbReference>
<evidence type="ECO:0008006" key="3">
    <source>
        <dbReference type="Google" id="ProtNLM"/>
    </source>
</evidence>
<organism evidence="1 2">
    <name type="scientific">Leucobacter ruminantium</name>
    <dbReference type="NCBI Taxonomy" id="1289170"/>
    <lineage>
        <taxon>Bacteria</taxon>
        <taxon>Bacillati</taxon>
        <taxon>Actinomycetota</taxon>
        <taxon>Actinomycetes</taxon>
        <taxon>Micrococcales</taxon>
        <taxon>Microbacteriaceae</taxon>
        <taxon>Leucobacter</taxon>
    </lineage>
</organism>
<dbReference type="Gene3D" id="3.30.70.100">
    <property type="match status" value="1"/>
</dbReference>
<evidence type="ECO:0000313" key="1">
    <source>
        <dbReference type="EMBL" id="MBO1803901.1"/>
    </source>
</evidence>
<protein>
    <recommendedName>
        <fullName evidence="3">Heme-degrading monooxygenase HmoA</fullName>
    </recommendedName>
</protein>
<name>A0A939RXI0_9MICO</name>
<dbReference type="SUPFAM" id="SSF54909">
    <property type="entry name" value="Dimeric alpha+beta barrel"/>
    <property type="match status" value="1"/>
</dbReference>
<evidence type="ECO:0000313" key="2">
    <source>
        <dbReference type="Proteomes" id="UP000664398"/>
    </source>
</evidence>
<dbReference type="AlphaFoldDB" id="A0A939RXI0"/>